<organism evidence="1">
    <name type="scientific">Emiliania huxleyi</name>
    <name type="common">Coccolithophore</name>
    <name type="synonym">Pontosphaera huxleyi</name>
    <dbReference type="NCBI Taxonomy" id="2903"/>
    <lineage>
        <taxon>Eukaryota</taxon>
        <taxon>Haptista</taxon>
        <taxon>Haptophyta</taxon>
        <taxon>Prymnesiophyceae</taxon>
        <taxon>Isochrysidales</taxon>
        <taxon>Noelaerhabdaceae</taxon>
        <taxon>Emiliania</taxon>
    </lineage>
</organism>
<gene>
    <name evidence="1" type="ORF">EHUX00137_LOCUS11732</name>
</gene>
<evidence type="ECO:0000313" key="1">
    <source>
        <dbReference type="EMBL" id="CAE0540607.1"/>
    </source>
</evidence>
<name>A0A7S3S198_EMIHU</name>
<proteinExistence type="predicted"/>
<dbReference type="AlphaFoldDB" id="A0A7S3S198"/>
<reference evidence="1" key="1">
    <citation type="submission" date="2021-01" db="EMBL/GenBank/DDBJ databases">
        <authorList>
            <person name="Corre E."/>
            <person name="Pelletier E."/>
            <person name="Niang G."/>
            <person name="Scheremetjew M."/>
            <person name="Finn R."/>
            <person name="Kale V."/>
            <person name="Holt S."/>
            <person name="Cochrane G."/>
            <person name="Meng A."/>
            <person name="Brown T."/>
            <person name="Cohen L."/>
        </authorList>
    </citation>
    <scope>NUCLEOTIDE SEQUENCE</scope>
    <source>
        <strain evidence="1">379</strain>
    </source>
</reference>
<sequence length="287" mass="30068">MAAFLLPALGFIAGRGCQRFGLPHATRSGPWCAADASSPQAALLSKMQAMLESGATESALLALLEKEQVGPAECGALLADIARLREEGSLPDAGDGELGDIDLSFGVEEEEEAEEGVIDLEPAAVAPTPTRGEQPWGRWENGERCASVSLYLDDAVKGRDVCCEVVEGWLLIRIDESREVLYEDGVWGGEEVIDAGDGGPPLLFGRLAQPVVAGDLEWVIEEEREGEEEGGGGAVRRVLTVEMPKAAASGAASADCIFDETLVVGGVPCLAPGLSQGVLTVQLPRPC</sequence>
<dbReference type="EMBL" id="HBIR01015771">
    <property type="protein sequence ID" value="CAE0540607.1"/>
    <property type="molecule type" value="Transcribed_RNA"/>
</dbReference>
<protein>
    <recommendedName>
        <fullName evidence="2">CS domain-containing protein</fullName>
    </recommendedName>
</protein>
<accession>A0A7S3S198</accession>
<evidence type="ECO:0008006" key="2">
    <source>
        <dbReference type="Google" id="ProtNLM"/>
    </source>
</evidence>